<dbReference type="Gene3D" id="1.20.1250.20">
    <property type="entry name" value="MFS general substrate transporter like domains"/>
    <property type="match status" value="1"/>
</dbReference>
<evidence type="ECO:0000256" key="6">
    <source>
        <dbReference type="ARBA" id="ARBA00023136"/>
    </source>
</evidence>
<evidence type="ECO:0000313" key="17">
    <source>
        <dbReference type="EMBL" id="CAD8338729.1"/>
    </source>
</evidence>
<evidence type="ECO:0000256" key="10">
    <source>
        <dbReference type="ARBA" id="ARBA00044662"/>
    </source>
</evidence>
<dbReference type="EMBL" id="HBEF01017521">
    <property type="protein sequence ID" value="CAD8338728.1"/>
    <property type="molecule type" value="Transcribed_RNA"/>
</dbReference>
<dbReference type="InterPro" id="IPR050814">
    <property type="entry name" value="Myo-inositol_Transporter"/>
</dbReference>
<proteinExistence type="predicted"/>
<evidence type="ECO:0000256" key="14">
    <source>
        <dbReference type="SAM" id="Phobius"/>
    </source>
</evidence>
<evidence type="ECO:0000313" key="16">
    <source>
        <dbReference type="EMBL" id="CAD8338728.1"/>
    </source>
</evidence>
<feature type="domain" description="Major facilitator superfamily (MFS) profile" evidence="15">
    <location>
        <begin position="1"/>
        <end position="113"/>
    </location>
</feature>
<keyword evidence="3" id="KW-0813">Transport</keyword>
<evidence type="ECO:0000256" key="11">
    <source>
        <dbReference type="ARBA" id="ARBA00044668"/>
    </source>
</evidence>
<dbReference type="GO" id="GO:0022857">
    <property type="term" value="F:transmembrane transporter activity"/>
    <property type="evidence" value="ECO:0007669"/>
    <property type="project" value="InterPro"/>
</dbReference>
<name>A0A6T6GY18_9STRA</name>
<dbReference type="InterPro" id="IPR020846">
    <property type="entry name" value="MFS_dom"/>
</dbReference>
<organism evidence="16">
    <name type="scientific">Craspedostauros australis</name>
    <dbReference type="NCBI Taxonomy" id="1486917"/>
    <lineage>
        <taxon>Eukaryota</taxon>
        <taxon>Sar</taxon>
        <taxon>Stramenopiles</taxon>
        <taxon>Ochrophyta</taxon>
        <taxon>Bacillariophyta</taxon>
        <taxon>Bacillariophyceae</taxon>
        <taxon>Bacillariophycidae</taxon>
        <taxon>Naviculales</taxon>
        <taxon>Naviculaceae</taxon>
        <taxon>Craspedostauros</taxon>
    </lineage>
</organism>
<evidence type="ECO:0000256" key="13">
    <source>
        <dbReference type="ARBA" id="ARBA00044780"/>
    </source>
</evidence>
<feature type="transmembrane region" description="Helical" evidence="14">
    <location>
        <begin position="85"/>
        <end position="109"/>
    </location>
</feature>
<evidence type="ECO:0000256" key="5">
    <source>
        <dbReference type="ARBA" id="ARBA00022989"/>
    </source>
</evidence>
<dbReference type="PANTHER" id="PTHR48020">
    <property type="entry name" value="PROTON MYO-INOSITOL COTRANSPORTER"/>
    <property type="match status" value="1"/>
</dbReference>
<gene>
    <name evidence="16" type="ORF">CAUS1442_LOCUS10861</name>
    <name evidence="17" type="ORF">CAUS1442_LOCUS10862</name>
</gene>
<comment type="catalytic activity">
    <reaction evidence="10">
        <text>D-mannose(out) = D-mannose(in)</text>
        <dbReference type="Rhea" id="RHEA:78391"/>
        <dbReference type="ChEBI" id="CHEBI:4208"/>
    </reaction>
    <physiologicalReaction direction="left-to-right" evidence="10">
        <dbReference type="Rhea" id="RHEA:78392"/>
    </physiologicalReaction>
</comment>
<dbReference type="InterPro" id="IPR003663">
    <property type="entry name" value="Sugar/inositol_transpt"/>
</dbReference>
<evidence type="ECO:0000259" key="15">
    <source>
        <dbReference type="PROSITE" id="PS50850"/>
    </source>
</evidence>
<reference evidence="16" key="1">
    <citation type="submission" date="2021-01" db="EMBL/GenBank/DDBJ databases">
        <authorList>
            <person name="Corre E."/>
            <person name="Pelletier E."/>
            <person name="Niang G."/>
            <person name="Scheremetjew M."/>
            <person name="Finn R."/>
            <person name="Kale V."/>
            <person name="Holt S."/>
            <person name="Cochrane G."/>
            <person name="Meng A."/>
            <person name="Brown T."/>
            <person name="Cohen L."/>
        </authorList>
    </citation>
    <scope>NUCLEOTIDE SEQUENCE</scope>
    <source>
        <strain evidence="16">CCMP3328</strain>
    </source>
</reference>
<dbReference type="PRINTS" id="PR00171">
    <property type="entry name" value="SUGRTRNSPORT"/>
</dbReference>
<sequence length="158" mass="16990">MMVSLIVVSITFVDDVNTSEASIAVVGLGFYLAFFSIGMGPGAWLIPSEVFPSSVRTKAMSVATFFNRLTGTLMSSTFLSTASAMSWTGAFLLLAAVCTISALFIFFYLPETKGRSLEDMSMYFAEITGDQSLLEAEDKAVEKRRSTAAAEIEAVTLS</sequence>
<dbReference type="EMBL" id="HBEF01017522">
    <property type="protein sequence ID" value="CAD8338729.1"/>
    <property type="molecule type" value="Transcribed_RNA"/>
</dbReference>
<dbReference type="PANTHER" id="PTHR48020:SF12">
    <property type="entry name" value="PROTON MYO-INOSITOL COTRANSPORTER"/>
    <property type="match status" value="1"/>
</dbReference>
<keyword evidence="5 14" id="KW-1133">Transmembrane helix</keyword>
<comment type="catalytic activity">
    <reaction evidence="12">
        <text>D-fructose(out) = D-fructose(in)</text>
        <dbReference type="Rhea" id="RHEA:60372"/>
        <dbReference type="ChEBI" id="CHEBI:37721"/>
    </reaction>
    <physiologicalReaction direction="left-to-right" evidence="12">
        <dbReference type="Rhea" id="RHEA:60373"/>
    </physiologicalReaction>
</comment>
<evidence type="ECO:0000256" key="1">
    <source>
        <dbReference type="ARBA" id="ARBA00004141"/>
    </source>
</evidence>
<evidence type="ECO:0000256" key="4">
    <source>
        <dbReference type="ARBA" id="ARBA00022692"/>
    </source>
</evidence>
<keyword evidence="4 14" id="KW-0812">Transmembrane</keyword>
<evidence type="ECO:0000256" key="8">
    <source>
        <dbReference type="ARBA" id="ARBA00044648"/>
    </source>
</evidence>
<evidence type="ECO:0000256" key="9">
    <source>
        <dbReference type="ARBA" id="ARBA00044656"/>
    </source>
</evidence>
<evidence type="ECO:0000256" key="12">
    <source>
        <dbReference type="ARBA" id="ARBA00044710"/>
    </source>
</evidence>
<comment type="catalytic activity">
    <reaction evidence="11">
        <text>D-glucosamine(out) = D-glucosamine(in)</text>
        <dbReference type="Rhea" id="RHEA:78423"/>
        <dbReference type="ChEBI" id="CHEBI:58723"/>
    </reaction>
    <physiologicalReaction direction="left-to-right" evidence="11">
        <dbReference type="Rhea" id="RHEA:78424"/>
    </physiologicalReaction>
</comment>
<comment type="catalytic activity">
    <reaction evidence="7">
        <text>D-galactose(in) = D-galactose(out)</text>
        <dbReference type="Rhea" id="RHEA:34915"/>
        <dbReference type="ChEBI" id="CHEBI:4139"/>
    </reaction>
    <physiologicalReaction direction="right-to-left" evidence="7">
        <dbReference type="Rhea" id="RHEA:34917"/>
    </physiologicalReaction>
</comment>
<comment type="subunit">
    <text evidence="2">Homodimer.</text>
</comment>
<protein>
    <recommendedName>
        <fullName evidence="13">Hexose transporter 1</fullName>
    </recommendedName>
</protein>
<comment type="subcellular location">
    <subcellularLocation>
        <location evidence="1">Membrane</location>
        <topology evidence="1">Multi-pass membrane protein</topology>
    </subcellularLocation>
</comment>
<comment type="catalytic activity">
    <reaction evidence="9">
        <text>D-xylose(out) = D-xylose(in)</text>
        <dbReference type="Rhea" id="RHEA:78427"/>
        <dbReference type="ChEBI" id="CHEBI:53455"/>
    </reaction>
    <physiologicalReaction direction="left-to-right" evidence="9">
        <dbReference type="Rhea" id="RHEA:78428"/>
    </physiologicalReaction>
</comment>
<dbReference type="GO" id="GO:0016020">
    <property type="term" value="C:membrane"/>
    <property type="evidence" value="ECO:0007669"/>
    <property type="project" value="UniProtKB-SubCell"/>
</dbReference>
<evidence type="ECO:0000256" key="2">
    <source>
        <dbReference type="ARBA" id="ARBA00011738"/>
    </source>
</evidence>
<dbReference type="InterPro" id="IPR005828">
    <property type="entry name" value="MFS_sugar_transport-like"/>
</dbReference>
<feature type="transmembrane region" description="Helical" evidence="14">
    <location>
        <begin position="28"/>
        <end position="47"/>
    </location>
</feature>
<evidence type="ECO:0000256" key="3">
    <source>
        <dbReference type="ARBA" id="ARBA00022448"/>
    </source>
</evidence>
<dbReference type="InterPro" id="IPR036259">
    <property type="entry name" value="MFS_trans_sf"/>
</dbReference>
<dbReference type="AlphaFoldDB" id="A0A6T6GY18"/>
<keyword evidence="6 14" id="KW-0472">Membrane</keyword>
<evidence type="ECO:0000256" key="7">
    <source>
        <dbReference type="ARBA" id="ARBA00044637"/>
    </source>
</evidence>
<dbReference type="SUPFAM" id="SSF103473">
    <property type="entry name" value="MFS general substrate transporter"/>
    <property type="match status" value="1"/>
</dbReference>
<accession>A0A6T6GY18</accession>
<comment type="catalytic activity">
    <reaction evidence="8">
        <text>D-glucose(out) = D-glucose(in)</text>
        <dbReference type="Rhea" id="RHEA:60376"/>
        <dbReference type="ChEBI" id="CHEBI:4167"/>
    </reaction>
    <physiologicalReaction direction="left-to-right" evidence="8">
        <dbReference type="Rhea" id="RHEA:60377"/>
    </physiologicalReaction>
</comment>
<dbReference type="Pfam" id="PF00083">
    <property type="entry name" value="Sugar_tr"/>
    <property type="match status" value="1"/>
</dbReference>
<dbReference type="PROSITE" id="PS50850">
    <property type="entry name" value="MFS"/>
    <property type="match status" value="1"/>
</dbReference>